<dbReference type="PROSITE" id="PS51257">
    <property type="entry name" value="PROKAR_LIPOPROTEIN"/>
    <property type="match status" value="1"/>
</dbReference>
<dbReference type="STRING" id="493475.GARC_4344"/>
<dbReference type="AlphaFoldDB" id="K6YBI8"/>
<dbReference type="Proteomes" id="UP000006327">
    <property type="component" value="Unassembled WGS sequence"/>
</dbReference>
<keyword evidence="3" id="KW-1185">Reference proteome</keyword>
<comment type="caution">
    <text evidence="2">The sequence shown here is derived from an EMBL/GenBank/DDBJ whole genome shotgun (WGS) entry which is preliminary data.</text>
</comment>
<evidence type="ECO:0000256" key="1">
    <source>
        <dbReference type="SAM" id="SignalP"/>
    </source>
</evidence>
<accession>K6YBI8</accession>
<sequence length="63" mass="6660">MKNLKYFTTTLLALTAVFALSACDDGAENAGEKLDEMATDAGNAVEDACEDLKEAAKAENKDC</sequence>
<dbReference type="OrthoDB" id="6106414at2"/>
<dbReference type="EMBL" id="BAEO01000062">
    <property type="protein sequence ID" value="GAC21286.1"/>
    <property type="molecule type" value="Genomic_DNA"/>
</dbReference>
<feature type="signal peptide" evidence="1">
    <location>
        <begin position="1"/>
        <end position="21"/>
    </location>
</feature>
<keyword evidence="1" id="KW-0732">Signal</keyword>
<name>K6YBI8_9ALTE</name>
<feature type="chain" id="PRO_5003897290" description="Lipoprotein" evidence="1">
    <location>
        <begin position="22"/>
        <end position="63"/>
    </location>
</feature>
<gene>
    <name evidence="2" type="ORF">GARC_4344</name>
</gene>
<evidence type="ECO:0000313" key="3">
    <source>
        <dbReference type="Proteomes" id="UP000006327"/>
    </source>
</evidence>
<dbReference type="RefSeq" id="WP_007624038.1">
    <property type="nucleotide sequence ID" value="NZ_BAEO01000062.1"/>
</dbReference>
<protein>
    <recommendedName>
        <fullName evidence="4">Lipoprotein</fullName>
    </recommendedName>
</protein>
<evidence type="ECO:0000313" key="2">
    <source>
        <dbReference type="EMBL" id="GAC21286.1"/>
    </source>
</evidence>
<organism evidence="2 3">
    <name type="scientific">Paraglaciecola arctica BSs20135</name>
    <dbReference type="NCBI Taxonomy" id="493475"/>
    <lineage>
        <taxon>Bacteria</taxon>
        <taxon>Pseudomonadati</taxon>
        <taxon>Pseudomonadota</taxon>
        <taxon>Gammaproteobacteria</taxon>
        <taxon>Alteromonadales</taxon>
        <taxon>Alteromonadaceae</taxon>
        <taxon>Paraglaciecola</taxon>
    </lineage>
</organism>
<evidence type="ECO:0008006" key="4">
    <source>
        <dbReference type="Google" id="ProtNLM"/>
    </source>
</evidence>
<proteinExistence type="predicted"/>
<reference evidence="2 3" key="1">
    <citation type="journal article" date="2017" name="Antonie Van Leeuwenhoek">
        <title>Rhizobium rhizosphaerae sp. nov., a novel species isolated from rice rhizosphere.</title>
        <authorList>
            <person name="Zhao J.J."/>
            <person name="Zhang J."/>
            <person name="Zhang R.J."/>
            <person name="Zhang C.W."/>
            <person name="Yin H.Q."/>
            <person name="Zhang X.X."/>
        </authorList>
    </citation>
    <scope>NUCLEOTIDE SEQUENCE [LARGE SCALE GENOMIC DNA]</scope>
    <source>
        <strain evidence="2 3">BSs20135</strain>
    </source>
</reference>